<dbReference type="Pfam" id="PF09820">
    <property type="entry name" value="AAA-ATPase_like"/>
    <property type="match status" value="1"/>
</dbReference>
<dbReference type="EMBL" id="JAUEPU010000004">
    <property type="protein sequence ID" value="KAK0503549.1"/>
    <property type="molecule type" value="Genomic_DNA"/>
</dbReference>
<organism evidence="2 3">
    <name type="scientific">Armillaria luteobubalina</name>
    <dbReference type="NCBI Taxonomy" id="153913"/>
    <lineage>
        <taxon>Eukaryota</taxon>
        <taxon>Fungi</taxon>
        <taxon>Dikarya</taxon>
        <taxon>Basidiomycota</taxon>
        <taxon>Agaricomycotina</taxon>
        <taxon>Agaricomycetes</taxon>
        <taxon>Agaricomycetidae</taxon>
        <taxon>Agaricales</taxon>
        <taxon>Marasmiineae</taxon>
        <taxon>Physalacriaceae</taxon>
        <taxon>Armillaria</taxon>
    </lineage>
</organism>
<reference evidence="2" key="1">
    <citation type="submission" date="2023-06" db="EMBL/GenBank/DDBJ databases">
        <authorList>
            <consortium name="Lawrence Berkeley National Laboratory"/>
            <person name="Ahrendt S."/>
            <person name="Sahu N."/>
            <person name="Indic B."/>
            <person name="Wong-Bajracharya J."/>
            <person name="Merenyi Z."/>
            <person name="Ke H.-M."/>
            <person name="Monk M."/>
            <person name="Kocsube S."/>
            <person name="Drula E."/>
            <person name="Lipzen A."/>
            <person name="Balint B."/>
            <person name="Henrissat B."/>
            <person name="Andreopoulos B."/>
            <person name="Martin F.M."/>
            <person name="Harder C.B."/>
            <person name="Rigling D."/>
            <person name="Ford K.L."/>
            <person name="Foster G.D."/>
            <person name="Pangilinan J."/>
            <person name="Papanicolaou A."/>
            <person name="Barry K."/>
            <person name="LaButti K."/>
            <person name="Viragh M."/>
            <person name="Koriabine M."/>
            <person name="Yan M."/>
            <person name="Riley R."/>
            <person name="Champramary S."/>
            <person name="Plett K.L."/>
            <person name="Tsai I.J."/>
            <person name="Slot J."/>
            <person name="Sipos G."/>
            <person name="Plett J."/>
            <person name="Nagy L.G."/>
            <person name="Grigoriev I.V."/>
        </authorList>
    </citation>
    <scope>NUCLEOTIDE SEQUENCE</scope>
    <source>
        <strain evidence="2">HWK02</strain>
    </source>
</reference>
<protein>
    <recommendedName>
        <fullName evidence="1">AAA-ATPase-like domain-containing protein</fullName>
    </recommendedName>
</protein>
<proteinExistence type="predicted"/>
<evidence type="ECO:0000313" key="2">
    <source>
        <dbReference type="EMBL" id="KAK0503549.1"/>
    </source>
</evidence>
<accession>A0AA39UYP4</accession>
<evidence type="ECO:0000313" key="3">
    <source>
        <dbReference type="Proteomes" id="UP001175228"/>
    </source>
</evidence>
<gene>
    <name evidence="2" type="ORF">EDD18DRAFT_1422999</name>
</gene>
<evidence type="ECO:0000259" key="1">
    <source>
        <dbReference type="Pfam" id="PF09820"/>
    </source>
</evidence>
<keyword evidence="3" id="KW-1185">Reference proteome</keyword>
<feature type="domain" description="AAA-ATPase-like" evidence="1">
    <location>
        <begin position="186"/>
        <end position="352"/>
    </location>
</feature>
<dbReference type="Proteomes" id="UP001175228">
    <property type="component" value="Unassembled WGS sequence"/>
</dbReference>
<sequence length="478" mass="52736">MTIQATASSQSVIATTRPLDVECVLPCNLWPPYRVICCRNTFSELFGAAKDAHDNGCLCQLPLGDHAWVLTGEVKHSSVARSGKPPASARRVDMDEEVSKYSAEGCATVAWFFDGEDSDGSERSSSDILFSTSLTSPSNLVTRVGSKGSCGISTPIKLSQGIFKSDGNESTLPSCSLTAYRDVLSCHGVVWVDRTSCLVGLDRRADSDRRLVLVHRPTGFGKTSFLAMAEFFHDVKYHDSPESRSALLSTWIGDFIATNRHEIYLHEDLVLTFDLAATCVTDFEASLAEHVNTILRQFLFKYQEELQITPKNFSYIYEDGVYSLAAVTELVGRTDRWKVFVCIDNYNAPYLAGGDRAEIDRCLELLLVGPLSASLDDCHSGLIMGTGDEPDPSISTYYRRPSVWVSVAADLTDCEMMEGAFGFTPDEVRVLVREFNVQGVESGLEPWSFVSGCDQSYSMKEVLEGIGRQCRERETAHT</sequence>
<dbReference type="AlphaFoldDB" id="A0AA39UYP4"/>
<dbReference type="InterPro" id="IPR018631">
    <property type="entry name" value="AAA-ATPase-like_dom"/>
</dbReference>
<comment type="caution">
    <text evidence="2">The sequence shown here is derived from an EMBL/GenBank/DDBJ whole genome shotgun (WGS) entry which is preliminary data.</text>
</comment>
<name>A0AA39UYP4_9AGAR</name>